<dbReference type="EMBL" id="LR797423">
    <property type="protein sequence ID" value="CAB4215367.1"/>
    <property type="molecule type" value="Genomic_DNA"/>
</dbReference>
<name>A0A6J5SMZ3_9CAUD</name>
<evidence type="ECO:0000313" key="1">
    <source>
        <dbReference type="EMBL" id="CAB4215367.1"/>
    </source>
</evidence>
<accession>A0A6J5SMZ3</accession>
<protein>
    <submittedName>
        <fullName evidence="1">Uncharacterized protein</fullName>
    </submittedName>
</protein>
<organism evidence="1">
    <name type="scientific">uncultured Caudovirales phage</name>
    <dbReference type="NCBI Taxonomy" id="2100421"/>
    <lineage>
        <taxon>Viruses</taxon>
        <taxon>Duplodnaviria</taxon>
        <taxon>Heunggongvirae</taxon>
        <taxon>Uroviricota</taxon>
        <taxon>Caudoviricetes</taxon>
        <taxon>Peduoviridae</taxon>
        <taxon>Maltschvirus</taxon>
        <taxon>Maltschvirus maltsch</taxon>
    </lineage>
</organism>
<reference evidence="1" key="1">
    <citation type="submission" date="2020-05" db="EMBL/GenBank/DDBJ databases">
        <authorList>
            <person name="Chiriac C."/>
            <person name="Salcher M."/>
            <person name="Ghai R."/>
            <person name="Kavagutti S V."/>
        </authorList>
    </citation>
    <scope>NUCLEOTIDE SEQUENCE</scope>
</reference>
<gene>
    <name evidence="1" type="ORF">UFOVP1475_10</name>
</gene>
<sequence>MKLKILTREESLELARKNKEERLGWTLEQIVQDATFFRNLPDGGNTKYIIGEENWNNFFNWLTTSEARMRWNETTSIVDLARYFTENKI</sequence>
<proteinExistence type="predicted"/>